<dbReference type="InterPro" id="IPR056884">
    <property type="entry name" value="NPHP3-like_N"/>
</dbReference>
<dbReference type="FunFam" id="3.40.50.300:FF:001638">
    <property type="entry name" value="NACHT and WD40 domain protein"/>
    <property type="match status" value="1"/>
</dbReference>
<dbReference type="InterPro" id="IPR019775">
    <property type="entry name" value="WD40_repeat_CS"/>
</dbReference>
<dbReference type="InterPro" id="IPR031359">
    <property type="entry name" value="NACHT_N"/>
</dbReference>
<dbReference type="PROSITE" id="PS00678">
    <property type="entry name" value="WD_REPEATS_1"/>
    <property type="match status" value="2"/>
</dbReference>
<feature type="repeat" description="WD" evidence="3">
    <location>
        <begin position="641"/>
        <end position="664"/>
    </location>
</feature>
<dbReference type="InterPro" id="IPR007111">
    <property type="entry name" value="NACHT_NTPase"/>
</dbReference>
<dbReference type="InterPro" id="IPR036322">
    <property type="entry name" value="WD40_repeat_dom_sf"/>
</dbReference>
<dbReference type="InterPro" id="IPR015943">
    <property type="entry name" value="WD40/YVTN_repeat-like_dom_sf"/>
</dbReference>
<reference evidence="5" key="2">
    <citation type="submission" date="2023-06" db="EMBL/GenBank/DDBJ databases">
        <authorList>
            <consortium name="Lawrence Berkeley National Laboratory"/>
            <person name="Haridas S."/>
            <person name="Hensen N."/>
            <person name="Bonometti L."/>
            <person name="Westerberg I."/>
            <person name="Brannstrom I.O."/>
            <person name="Guillou S."/>
            <person name="Cros-Aarteil S."/>
            <person name="Calhoun S."/>
            <person name="Kuo A."/>
            <person name="Mondo S."/>
            <person name="Pangilinan J."/>
            <person name="Riley R."/>
            <person name="Labutti K."/>
            <person name="Andreopoulos B."/>
            <person name="Lipzen A."/>
            <person name="Chen C."/>
            <person name="Yanf M."/>
            <person name="Daum C."/>
            <person name="Ng V."/>
            <person name="Clum A."/>
            <person name="Steindorff A."/>
            <person name="Ohm R."/>
            <person name="Martin F."/>
            <person name="Silar P."/>
            <person name="Natvig D."/>
            <person name="Lalanne C."/>
            <person name="Gautier V."/>
            <person name="Ament-Velasquez S.L."/>
            <person name="Kruys A."/>
            <person name="Hutchinson M.I."/>
            <person name="Powell A.J."/>
            <person name="Barry K."/>
            <person name="Miller A.N."/>
            <person name="Grigoriev I.V."/>
            <person name="Debuchy R."/>
            <person name="Gladieux P."/>
            <person name="Thoren M.H."/>
            <person name="Johannesson H."/>
        </authorList>
    </citation>
    <scope>NUCLEOTIDE SEQUENCE</scope>
    <source>
        <strain evidence="5">CBS 955.72</strain>
    </source>
</reference>
<keyword evidence="1 3" id="KW-0853">WD repeat</keyword>
<dbReference type="SMART" id="SM00320">
    <property type="entry name" value="WD40"/>
    <property type="match status" value="4"/>
</dbReference>
<sequence>METLEKVLGNRTREPAVDVSTTLKDPSQRQAHMRKLVEAGQAKISTLSKITQGVGDAVQFVLSAKAMIDLAIQNIPQVALPWAGVCIGLQETHQPVRDSNTLRKEIYRDEKNTQCLQNLLLTDPRHDKRRIIETKGCLLADAYRWILDNTEFRQWCDGEQSRLLWIKGDPGKGKTILLCGIIDKLQSLALGTGLLSFFFCQATDTRINSTTTILRGLIYLLLDQQPSLIPHARKKYDHAGKALFEDANGWIALSEIFRHILQDPSLESAYLVIDALDKCGNDLPKFLKFIIEISSTFPHVRWIVSSRNWPNIEETLEAVEQKTRLSLELNEKSVLSARAVQNHLTRNANGTVLTKLNIFPPGLSSLYQRMMDQICHSDEADLCKQVLAVLYSTYRPITIQELTSFINISEGISDDLEFLIEIVGLCGSFLTLRESTIYFVHQSAKDFLLGGTATEVFPAGIEDIHQTVFSRSLRVMNDTLRRDIYSLGAPGSSIDNAKLSDPDPLAAARYTYVYWVDHLHGWQSSDSFNHPDVFQDGGNIDDFLRQHYLYWLEALSLCRSMLQGILSMAKLESILQQKNVVSQLPSLVYNIRRFVQYCSWLVENHPLQVYASALMFSPARSITRDLFKQEVQRWITTKPVLVVSGSGDKTVKIWDAATGIYTQTLKGHSHYIYSIAFSPDSKLVVSGSGDKTMKIWDTATGICTQMFKGYSDSIWSITFSPDLKLVVSGSVDKTMRIWDAVTGVCTQTLKGHSYYVRSIAFSPDSKLVVSGSDGRWITRDLENWLWLPPGCQAASSAIAGSTIAIGCSSGRVLIMTFPTDN</sequence>
<dbReference type="PRINTS" id="PR00320">
    <property type="entry name" value="GPROTEINBRPT"/>
</dbReference>
<dbReference type="InterPro" id="IPR027417">
    <property type="entry name" value="P-loop_NTPase"/>
</dbReference>
<dbReference type="PANTHER" id="PTHR10039">
    <property type="entry name" value="AMELOGENIN"/>
    <property type="match status" value="1"/>
</dbReference>
<dbReference type="Pfam" id="PF17100">
    <property type="entry name" value="NACHT_N"/>
    <property type="match status" value="1"/>
</dbReference>
<dbReference type="Gene3D" id="2.130.10.10">
    <property type="entry name" value="YVTN repeat-like/Quinoprotein amine dehydrogenase"/>
    <property type="match status" value="1"/>
</dbReference>
<evidence type="ECO:0000256" key="3">
    <source>
        <dbReference type="PROSITE-ProRule" id="PRU00221"/>
    </source>
</evidence>
<feature type="repeat" description="WD" evidence="3">
    <location>
        <begin position="749"/>
        <end position="772"/>
    </location>
</feature>
<evidence type="ECO:0000256" key="1">
    <source>
        <dbReference type="ARBA" id="ARBA00022574"/>
    </source>
</evidence>
<accession>A0AAJ0HE94</accession>
<evidence type="ECO:0000313" key="6">
    <source>
        <dbReference type="Proteomes" id="UP001275084"/>
    </source>
</evidence>
<dbReference type="Gene3D" id="3.40.50.300">
    <property type="entry name" value="P-loop containing nucleotide triphosphate hydrolases"/>
    <property type="match status" value="1"/>
</dbReference>
<evidence type="ECO:0000313" key="5">
    <source>
        <dbReference type="EMBL" id="KAK3349202.1"/>
    </source>
</evidence>
<dbReference type="AlphaFoldDB" id="A0AAJ0HE94"/>
<organism evidence="5 6">
    <name type="scientific">Lasiosphaeria hispida</name>
    <dbReference type="NCBI Taxonomy" id="260671"/>
    <lineage>
        <taxon>Eukaryota</taxon>
        <taxon>Fungi</taxon>
        <taxon>Dikarya</taxon>
        <taxon>Ascomycota</taxon>
        <taxon>Pezizomycotina</taxon>
        <taxon>Sordariomycetes</taxon>
        <taxon>Sordariomycetidae</taxon>
        <taxon>Sordariales</taxon>
        <taxon>Lasiosphaeriaceae</taxon>
        <taxon>Lasiosphaeria</taxon>
    </lineage>
</organism>
<feature type="domain" description="NACHT" evidence="4">
    <location>
        <begin position="162"/>
        <end position="317"/>
    </location>
</feature>
<evidence type="ECO:0000259" key="4">
    <source>
        <dbReference type="PROSITE" id="PS50837"/>
    </source>
</evidence>
<dbReference type="PROSITE" id="PS50294">
    <property type="entry name" value="WD_REPEATS_REGION"/>
    <property type="match status" value="2"/>
</dbReference>
<dbReference type="SUPFAM" id="SSF50978">
    <property type="entry name" value="WD40 repeat-like"/>
    <property type="match status" value="1"/>
</dbReference>
<dbReference type="EMBL" id="JAUIQD010000005">
    <property type="protein sequence ID" value="KAK3349202.1"/>
    <property type="molecule type" value="Genomic_DNA"/>
</dbReference>
<proteinExistence type="predicted"/>
<reference evidence="5" key="1">
    <citation type="journal article" date="2023" name="Mol. Phylogenet. Evol.">
        <title>Genome-scale phylogeny and comparative genomics of the fungal order Sordariales.</title>
        <authorList>
            <person name="Hensen N."/>
            <person name="Bonometti L."/>
            <person name="Westerberg I."/>
            <person name="Brannstrom I.O."/>
            <person name="Guillou S."/>
            <person name="Cros-Aarteil S."/>
            <person name="Calhoun S."/>
            <person name="Haridas S."/>
            <person name="Kuo A."/>
            <person name="Mondo S."/>
            <person name="Pangilinan J."/>
            <person name="Riley R."/>
            <person name="LaButti K."/>
            <person name="Andreopoulos B."/>
            <person name="Lipzen A."/>
            <person name="Chen C."/>
            <person name="Yan M."/>
            <person name="Daum C."/>
            <person name="Ng V."/>
            <person name="Clum A."/>
            <person name="Steindorff A."/>
            <person name="Ohm R.A."/>
            <person name="Martin F."/>
            <person name="Silar P."/>
            <person name="Natvig D.O."/>
            <person name="Lalanne C."/>
            <person name="Gautier V."/>
            <person name="Ament-Velasquez S.L."/>
            <person name="Kruys A."/>
            <person name="Hutchinson M.I."/>
            <person name="Powell A.J."/>
            <person name="Barry K."/>
            <person name="Miller A.N."/>
            <person name="Grigoriev I.V."/>
            <person name="Debuchy R."/>
            <person name="Gladieux P."/>
            <person name="Hiltunen Thoren M."/>
            <person name="Johannesson H."/>
        </authorList>
    </citation>
    <scope>NUCLEOTIDE SEQUENCE</scope>
    <source>
        <strain evidence="5">CBS 955.72</strain>
    </source>
</reference>
<feature type="repeat" description="WD" evidence="3">
    <location>
        <begin position="665"/>
        <end position="706"/>
    </location>
</feature>
<dbReference type="Pfam" id="PF00400">
    <property type="entry name" value="WD40"/>
    <property type="match status" value="4"/>
</dbReference>
<protein>
    <recommendedName>
        <fullName evidence="4">NACHT domain-containing protein</fullName>
    </recommendedName>
</protein>
<dbReference type="SUPFAM" id="SSF52540">
    <property type="entry name" value="P-loop containing nucleoside triphosphate hydrolases"/>
    <property type="match status" value="1"/>
</dbReference>
<dbReference type="PROSITE" id="PS50082">
    <property type="entry name" value="WD_REPEATS_2"/>
    <property type="match status" value="4"/>
</dbReference>
<dbReference type="Pfam" id="PF24883">
    <property type="entry name" value="NPHP3_N"/>
    <property type="match status" value="1"/>
</dbReference>
<name>A0AAJ0HE94_9PEZI</name>
<dbReference type="Proteomes" id="UP001275084">
    <property type="component" value="Unassembled WGS sequence"/>
</dbReference>
<dbReference type="CDD" id="cd00200">
    <property type="entry name" value="WD40"/>
    <property type="match status" value="1"/>
</dbReference>
<keyword evidence="6" id="KW-1185">Reference proteome</keyword>
<comment type="caution">
    <text evidence="5">The sequence shown here is derived from an EMBL/GenBank/DDBJ whole genome shotgun (WGS) entry which is preliminary data.</text>
</comment>
<keyword evidence="2" id="KW-0677">Repeat</keyword>
<gene>
    <name evidence="5" type="ORF">B0T25DRAFT_591653</name>
</gene>
<dbReference type="PROSITE" id="PS50837">
    <property type="entry name" value="NACHT"/>
    <property type="match status" value="1"/>
</dbReference>
<feature type="repeat" description="WD" evidence="3">
    <location>
        <begin position="707"/>
        <end position="748"/>
    </location>
</feature>
<dbReference type="InterPro" id="IPR001680">
    <property type="entry name" value="WD40_rpt"/>
</dbReference>
<dbReference type="InterPro" id="IPR020472">
    <property type="entry name" value="WD40_PAC1"/>
</dbReference>
<evidence type="ECO:0000256" key="2">
    <source>
        <dbReference type="ARBA" id="ARBA00022737"/>
    </source>
</evidence>
<dbReference type="PANTHER" id="PTHR10039:SF5">
    <property type="entry name" value="NACHT DOMAIN-CONTAINING PROTEIN"/>
    <property type="match status" value="1"/>
</dbReference>